<evidence type="ECO:0000256" key="3">
    <source>
        <dbReference type="ARBA" id="ARBA00023163"/>
    </source>
</evidence>
<dbReference type="GO" id="GO:0003677">
    <property type="term" value="F:DNA binding"/>
    <property type="evidence" value="ECO:0007669"/>
    <property type="project" value="InterPro"/>
</dbReference>
<evidence type="ECO:0000256" key="2">
    <source>
        <dbReference type="ARBA" id="ARBA00023082"/>
    </source>
</evidence>
<dbReference type="EMBL" id="JAMXLR010000014">
    <property type="protein sequence ID" value="MCO6042888.1"/>
    <property type="molecule type" value="Genomic_DNA"/>
</dbReference>
<evidence type="ECO:0000259" key="4">
    <source>
        <dbReference type="Pfam" id="PF08281"/>
    </source>
</evidence>
<evidence type="ECO:0000313" key="6">
    <source>
        <dbReference type="Proteomes" id="UP001155241"/>
    </source>
</evidence>
<name>A0A9X2F723_9BACT</name>
<protein>
    <submittedName>
        <fullName evidence="5">RNA polymerase sigma factor</fullName>
    </submittedName>
</protein>
<feature type="domain" description="RNA polymerase sigma factor 70 region 4 type 2" evidence="4">
    <location>
        <begin position="129"/>
        <end position="175"/>
    </location>
</feature>
<evidence type="ECO:0000313" key="5">
    <source>
        <dbReference type="EMBL" id="MCO6042888.1"/>
    </source>
</evidence>
<comment type="caution">
    <text evidence="5">The sequence shown here is derived from an EMBL/GenBank/DDBJ whole genome shotgun (WGS) entry which is preliminary data.</text>
</comment>
<dbReference type="InterPro" id="IPR013249">
    <property type="entry name" value="RNA_pol_sigma70_r4_t2"/>
</dbReference>
<sequence length="192" mass="21906">MSPREHDQTANALDQYRDYLTLLGRLQLDPVLQAKVDVSGVVQATMLEACESEWGSLENQDKLPWLRRIFSNNLLDEIRKFRTEARDVRRERPLSHRIDQSASRLQVWLKSDGPSPSQMAVRSEDELTLAKAIATLPDAQREAIELHHLRGLPLEEVSESMQRSKGAVAALIFRGTTRIRQIMQPKQGEPNE</sequence>
<dbReference type="InterPro" id="IPR036388">
    <property type="entry name" value="WH-like_DNA-bd_sf"/>
</dbReference>
<dbReference type="RefSeq" id="WP_252850987.1">
    <property type="nucleotide sequence ID" value="NZ_JAMXLR010000014.1"/>
</dbReference>
<dbReference type="PANTHER" id="PTHR43133:SF51">
    <property type="entry name" value="RNA POLYMERASE SIGMA FACTOR"/>
    <property type="match status" value="1"/>
</dbReference>
<keyword evidence="2" id="KW-0731">Sigma factor</keyword>
<dbReference type="InterPro" id="IPR039425">
    <property type="entry name" value="RNA_pol_sigma-70-like"/>
</dbReference>
<keyword evidence="1" id="KW-0805">Transcription regulation</keyword>
<keyword evidence="6" id="KW-1185">Reference proteome</keyword>
<keyword evidence="3" id="KW-0804">Transcription</keyword>
<dbReference type="Gene3D" id="1.10.10.10">
    <property type="entry name" value="Winged helix-like DNA-binding domain superfamily/Winged helix DNA-binding domain"/>
    <property type="match status" value="1"/>
</dbReference>
<accession>A0A9X2F723</accession>
<dbReference type="SUPFAM" id="SSF88659">
    <property type="entry name" value="Sigma3 and sigma4 domains of RNA polymerase sigma factors"/>
    <property type="match status" value="1"/>
</dbReference>
<organism evidence="5 6">
    <name type="scientific">Aeoliella straminimaris</name>
    <dbReference type="NCBI Taxonomy" id="2954799"/>
    <lineage>
        <taxon>Bacteria</taxon>
        <taxon>Pseudomonadati</taxon>
        <taxon>Planctomycetota</taxon>
        <taxon>Planctomycetia</taxon>
        <taxon>Pirellulales</taxon>
        <taxon>Lacipirellulaceae</taxon>
        <taxon>Aeoliella</taxon>
    </lineage>
</organism>
<reference evidence="5" key="1">
    <citation type="submission" date="2022-06" db="EMBL/GenBank/DDBJ databases">
        <title>Aeoliella straminimaris, a novel planctomycete from sediments.</title>
        <authorList>
            <person name="Vitorino I.R."/>
            <person name="Lage O.M."/>
        </authorList>
    </citation>
    <scope>NUCLEOTIDE SEQUENCE</scope>
    <source>
        <strain evidence="5">ICT_H6.2</strain>
    </source>
</reference>
<dbReference type="InterPro" id="IPR013324">
    <property type="entry name" value="RNA_pol_sigma_r3/r4-like"/>
</dbReference>
<dbReference type="InterPro" id="IPR014284">
    <property type="entry name" value="RNA_pol_sigma-70_dom"/>
</dbReference>
<dbReference type="Proteomes" id="UP001155241">
    <property type="component" value="Unassembled WGS sequence"/>
</dbReference>
<dbReference type="NCBIfam" id="TIGR02937">
    <property type="entry name" value="sigma70-ECF"/>
    <property type="match status" value="1"/>
</dbReference>
<evidence type="ECO:0000256" key="1">
    <source>
        <dbReference type="ARBA" id="ARBA00023015"/>
    </source>
</evidence>
<dbReference type="GO" id="GO:0006352">
    <property type="term" value="P:DNA-templated transcription initiation"/>
    <property type="evidence" value="ECO:0007669"/>
    <property type="project" value="InterPro"/>
</dbReference>
<dbReference type="AlphaFoldDB" id="A0A9X2F723"/>
<dbReference type="Pfam" id="PF08281">
    <property type="entry name" value="Sigma70_r4_2"/>
    <property type="match status" value="1"/>
</dbReference>
<dbReference type="GO" id="GO:0016987">
    <property type="term" value="F:sigma factor activity"/>
    <property type="evidence" value="ECO:0007669"/>
    <property type="project" value="UniProtKB-KW"/>
</dbReference>
<dbReference type="PANTHER" id="PTHR43133">
    <property type="entry name" value="RNA POLYMERASE ECF-TYPE SIGMA FACTO"/>
    <property type="match status" value="1"/>
</dbReference>
<proteinExistence type="predicted"/>
<gene>
    <name evidence="5" type="ORF">NG895_03110</name>
</gene>